<name>A0ABX0M2W4_9BURK</name>
<accession>A0ABX0M2W4</accession>
<dbReference type="Proteomes" id="UP000819052">
    <property type="component" value="Unassembled WGS sequence"/>
</dbReference>
<reference evidence="1 2" key="1">
    <citation type="submission" date="2019-09" db="EMBL/GenBank/DDBJ databases">
        <title>Taxonomy of Antarctic Massilia spp.: description of Massilia rubra sp. nov., Massilia aquatica sp. nov., Massilia mucilaginosa sp. nov., Massilia frigida sp. nov. isolated from streams, lakes and regoliths.</title>
        <authorList>
            <person name="Holochova P."/>
            <person name="Sedlacek I."/>
            <person name="Kralova S."/>
            <person name="Maslanova I."/>
            <person name="Busse H.-J."/>
            <person name="Stankova E."/>
            <person name="Vrbovska V."/>
            <person name="Kovarovic V."/>
            <person name="Bartak M."/>
            <person name="Svec P."/>
            <person name="Pantucek R."/>
        </authorList>
    </citation>
    <scope>NUCLEOTIDE SEQUENCE [LARGE SCALE GENOMIC DNA]</scope>
    <source>
        <strain evidence="1 2">CCM 8693</strain>
    </source>
</reference>
<evidence type="ECO:0000313" key="1">
    <source>
        <dbReference type="EMBL" id="NHZ38566.1"/>
    </source>
</evidence>
<gene>
    <name evidence="1" type="ORF">F1609_00065</name>
</gene>
<dbReference type="EMBL" id="VVIW01000001">
    <property type="protein sequence ID" value="NHZ38566.1"/>
    <property type="molecule type" value="Genomic_DNA"/>
</dbReference>
<protein>
    <submittedName>
        <fullName evidence="1">Uncharacterized protein</fullName>
    </submittedName>
</protein>
<sequence length="99" mass="10960">MIFQSSQESEVNISQGDEKITEISRKRNTKMRDELAVKKAIFNMGGAKMAGQFLDVSTSAIGKWARNGVIPNLEKAQLVAQESGFSLASLRPRFEQKAI</sequence>
<organism evidence="1 2">
    <name type="scientific">Massilia aquatica</name>
    <dbReference type="NCBI Taxonomy" id="2609000"/>
    <lineage>
        <taxon>Bacteria</taxon>
        <taxon>Pseudomonadati</taxon>
        <taxon>Pseudomonadota</taxon>
        <taxon>Betaproteobacteria</taxon>
        <taxon>Burkholderiales</taxon>
        <taxon>Oxalobacteraceae</taxon>
        <taxon>Telluria group</taxon>
        <taxon>Massilia</taxon>
    </lineage>
</organism>
<keyword evidence="2" id="KW-1185">Reference proteome</keyword>
<proteinExistence type="predicted"/>
<comment type="caution">
    <text evidence="1">The sequence shown here is derived from an EMBL/GenBank/DDBJ whole genome shotgun (WGS) entry which is preliminary data.</text>
</comment>
<evidence type="ECO:0000313" key="2">
    <source>
        <dbReference type="Proteomes" id="UP000819052"/>
    </source>
</evidence>